<keyword evidence="2" id="KW-1185">Reference proteome</keyword>
<accession>A0A560G9R2</accession>
<dbReference type="PANTHER" id="PTHR30037">
    <property type="entry name" value="DNA-3-METHYLADENINE GLYCOSYLASE 1"/>
    <property type="match status" value="1"/>
</dbReference>
<sequence>MSAGRDTLPAGFSFGGMGMSDFDAVVALAAGRHGGMDALEAKLADHRSRTADAITAIPDARILAEMTRHLFQGGFSWKVINAKWPGFEEAFEGFDVHRCAAMSEEWFDDLLKDTRIIRNAAKVRAVQVNAQFLLDLAAEHGSAARFFAGWPDADFVGLLDVLKKRASRLGGETGMRFLRTLGKPAFILTQDVVTALIREGVLAKAPGGKGDMAKVQRAFNDWSAETGRDLTALSRILAMSVESGPYH</sequence>
<organism evidence="1 2">
    <name type="scientific">Nitrospirillum amazonense</name>
    <dbReference type="NCBI Taxonomy" id="28077"/>
    <lineage>
        <taxon>Bacteria</taxon>
        <taxon>Pseudomonadati</taxon>
        <taxon>Pseudomonadota</taxon>
        <taxon>Alphaproteobacteria</taxon>
        <taxon>Rhodospirillales</taxon>
        <taxon>Azospirillaceae</taxon>
        <taxon>Nitrospirillum</taxon>
    </lineage>
</organism>
<dbReference type="Pfam" id="PF03352">
    <property type="entry name" value="Adenine_glyco"/>
    <property type="match status" value="1"/>
</dbReference>
<name>A0A560G9R2_9PROT</name>
<dbReference type="PANTHER" id="PTHR30037:SF3">
    <property type="entry name" value="BLR0857 PROTEIN"/>
    <property type="match status" value="1"/>
</dbReference>
<dbReference type="InterPro" id="IPR052891">
    <property type="entry name" value="DNA-3mA_glycosylase"/>
</dbReference>
<dbReference type="EMBL" id="VITO01000002">
    <property type="protein sequence ID" value="TWB30637.1"/>
    <property type="molecule type" value="Genomic_DNA"/>
</dbReference>
<reference evidence="1 2" key="1">
    <citation type="submission" date="2019-06" db="EMBL/GenBank/DDBJ databases">
        <title>Genomic Encyclopedia of Type Strains, Phase IV (KMG-V): Genome sequencing to study the core and pangenomes of soil and plant-associated prokaryotes.</title>
        <authorList>
            <person name="Whitman W."/>
        </authorList>
    </citation>
    <scope>NUCLEOTIDE SEQUENCE [LARGE SCALE GENOMIC DNA]</scope>
    <source>
        <strain evidence="1 2">BR 11865</strain>
    </source>
</reference>
<dbReference type="Gene3D" id="1.10.340.30">
    <property type="entry name" value="Hypothetical protein, domain 2"/>
    <property type="match status" value="1"/>
</dbReference>
<dbReference type="AlphaFoldDB" id="A0A560G9R2"/>
<evidence type="ECO:0000313" key="2">
    <source>
        <dbReference type="Proteomes" id="UP000316545"/>
    </source>
</evidence>
<dbReference type="InterPro" id="IPR011257">
    <property type="entry name" value="DNA_glycosylase"/>
</dbReference>
<gene>
    <name evidence="1" type="ORF">FBZ88_102202</name>
</gene>
<dbReference type="GO" id="GO:0006284">
    <property type="term" value="P:base-excision repair"/>
    <property type="evidence" value="ECO:0007669"/>
    <property type="project" value="InterPro"/>
</dbReference>
<dbReference type="Proteomes" id="UP000316545">
    <property type="component" value="Unassembled WGS sequence"/>
</dbReference>
<evidence type="ECO:0000313" key="1">
    <source>
        <dbReference type="EMBL" id="TWB30637.1"/>
    </source>
</evidence>
<proteinExistence type="predicted"/>
<comment type="caution">
    <text evidence="1">The sequence shown here is derived from an EMBL/GenBank/DDBJ whole genome shotgun (WGS) entry which is preliminary data.</text>
</comment>
<dbReference type="SUPFAM" id="SSF48150">
    <property type="entry name" value="DNA-glycosylase"/>
    <property type="match status" value="1"/>
</dbReference>
<dbReference type="GO" id="GO:0008725">
    <property type="term" value="F:DNA-3-methyladenine glycosylase activity"/>
    <property type="evidence" value="ECO:0007669"/>
    <property type="project" value="InterPro"/>
</dbReference>
<protein>
    <submittedName>
        <fullName evidence="1">DNA-3-methyladenine glycosylase I</fullName>
    </submittedName>
</protein>
<dbReference type="InterPro" id="IPR005019">
    <property type="entry name" value="Adenine_glyco"/>
</dbReference>